<dbReference type="OrthoDB" id="6513042at2759"/>
<feature type="region of interest" description="Disordered" evidence="2">
    <location>
        <begin position="602"/>
        <end position="687"/>
    </location>
</feature>
<dbReference type="GO" id="GO:0006369">
    <property type="term" value="P:termination of RNA polymerase II transcription"/>
    <property type="evidence" value="ECO:0007669"/>
    <property type="project" value="TreeGrafter"/>
</dbReference>
<keyword evidence="1" id="KW-0175">Coiled coil</keyword>
<feature type="non-terminal residue" evidence="5">
    <location>
        <position position="2498"/>
    </location>
</feature>
<keyword evidence="5" id="KW-0067">ATP-binding</keyword>
<proteinExistence type="predicted"/>
<feature type="region of interest" description="Disordered" evidence="2">
    <location>
        <begin position="1205"/>
        <end position="1304"/>
    </location>
</feature>
<comment type="caution">
    <text evidence="5">The sequence shown here is derived from an EMBL/GenBank/DDBJ whole genome shotgun (WGS) entry which is preliminary data.</text>
</comment>
<dbReference type="Gene3D" id="3.40.50.300">
    <property type="entry name" value="P-loop containing nucleotide triphosphate hydrolases"/>
    <property type="match status" value="2"/>
</dbReference>
<dbReference type="CDD" id="cd18042">
    <property type="entry name" value="DEXXQc_SETX"/>
    <property type="match status" value="1"/>
</dbReference>
<evidence type="ECO:0000256" key="2">
    <source>
        <dbReference type="SAM" id="MobiDB-lite"/>
    </source>
</evidence>
<feature type="compositionally biased region" description="Basic and acidic residues" evidence="2">
    <location>
        <begin position="1033"/>
        <end position="1047"/>
    </location>
</feature>
<dbReference type="InterPro" id="IPR047187">
    <property type="entry name" value="SF1_C_Upf1"/>
</dbReference>
<evidence type="ECO:0000259" key="3">
    <source>
        <dbReference type="Pfam" id="PF13086"/>
    </source>
</evidence>
<feature type="region of interest" description="Disordered" evidence="2">
    <location>
        <begin position="1030"/>
        <end position="1080"/>
    </location>
</feature>
<dbReference type="Proteomes" id="UP000550309">
    <property type="component" value="Unassembled WGS sequence"/>
</dbReference>
<evidence type="ECO:0000313" key="6">
    <source>
        <dbReference type="Proteomes" id="UP000550309"/>
    </source>
</evidence>
<dbReference type="PANTHER" id="PTHR10887:SF537">
    <property type="entry name" value="HELICASE SENATAXIN-RELATED"/>
    <property type="match status" value="1"/>
</dbReference>
<feature type="domain" description="DNA2/NAM7 helicase helicase" evidence="3">
    <location>
        <begin position="1956"/>
        <end position="2238"/>
    </location>
</feature>
<dbReference type="InterPro" id="IPR027417">
    <property type="entry name" value="P-loop_NTPase"/>
</dbReference>
<keyword evidence="6" id="KW-1185">Reference proteome</keyword>
<dbReference type="InterPro" id="IPR045055">
    <property type="entry name" value="DNA2/NAM7-like"/>
</dbReference>
<dbReference type="GO" id="GO:0016604">
    <property type="term" value="C:nuclear body"/>
    <property type="evidence" value="ECO:0007669"/>
    <property type="project" value="TreeGrafter"/>
</dbReference>
<dbReference type="GO" id="GO:0004386">
    <property type="term" value="F:helicase activity"/>
    <property type="evidence" value="ECO:0007669"/>
    <property type="project" value="UniProtKB-KW"/>
</dbReference>
<reference evidence="5 6" key="1">
    <citation type="submission" date="2019-09" db="EMBL/GenBank/DDBJ databases">
        <title>Bird 10,000 Genomes (B10K) Project - Family phase.</title>
        <authorList>
            <person name="Zhang G."/>
        </authorList>
    </citation>
    <scope>NUCLEOTIDE SEQUENCE [LARGE SCALE GENOMIC DNA]</scope>
    <source>
        <strain evidence="5">B10K-DU-028-75</strain>
        <tissue evidence="5">Mixed tissue sample</tissue>
    </source>
</reference>
<evidence type="ECO:0000256" key="1">
    <source>
        <dbReference type="SAM" id="Coils"/>
    </source>
</evidence>
<dbReference type="InterPro" id="IPR041677">
    <property type="entry name" value="DNA2/NAM7_AAA_11"/>
</dbReference>
<feature type="compositionally biased region" description="Low complexity" evidence="2">
    <location>
        <begin position="1612"/>
        <end position="1622"/>
    </location>
</feature>
<feature type="coiled-coil region" evidence="1">
    <location>
        <begin position="2133"/>
        <end position="2160"/>
    </location>
</feature>
<dbReference type="SUPFAM" id="SSF52540">
    <property type="entry name" value="P-loop containing nucleoside triphosphate hydrolases"/>
    <property type="match status" value="1"/>
</dbReference>
<feature type="region of interest" description="Disordered" evidence="2">
    <location>
        <begin position="1493"/>
        <end position="1513"/>
    </location>
</feature>
<feature type="region of interest" description="Disordered" evidence="2">
    <location>
        <begin position="1411"/>
        <end position="1432"/>
    </location>
</feature>
<feature type="domain" description="DNA2/NAM7 helicase-like C-terminal" evidence="4">
    <location>
        <begin position="2246"/>
        <end position="2450"/>
    </location>
</feature>
<dbReference type="GO" id="GO:0001147">
    <property type="term" value="F:transcription termination site sequence-specific DNA binding"/>
    <property type="evidence" value="ECO:0007669"/>
    <property type="project" value="TreeGrafter"/>
</dbReference>
<dbReference type="Pfam" id="PF13087">
    <property type="entry name" value="AAA_12"/>
    <property type="match status" value="1"/>
</dbReference>
<dbReference type="CDD" id="cd18808">
    <property type="entry name" value="SF1_C_Upf1"/>
    <property type="match status" value="1"/>
</dbReference>
<dbReference type="PANTHER" id="PTHR10887">
    <property type="entry name" value="DNA2/NAM7 HELICASE FAMILY"/>
    <property type="match status" value="1"/>
</dbReference>
<feature type="compositionally biased region" description="Polar residues" evidence="2">
    <location>
        <begin position="1262"/>
        <end position="1273"/>
    </location>
</feature>
<evidence type="ECO:0000259" key="4">
    <source>
        <dbReference type="Pfam" id="PF13087"/>
    </source>
</evidence>
<sequence length="2498" mass="279923">MSTCRWCTPSGPDTTEFLKHYATEQLSQEEFEGSNDDLSYCLECVVEYHKAREECPRLHKDLWDLETARLVAHMEKSMREETGKEDELFLVDENGETRLSGYVGPDFENNLRVPLLEILKYPYLLLHERVSELCVEVLCRMELHDSFQVFEKYPGIYLFLVHPNEVIRRWAILTARNLGKVDRDDYYDLEEVLTCLFKVIELGLFENPDIYSSSMYEKGKLILLPAHLYDTTNYKNYWLGICMLLSVLEEQAMDSLLLGPDKQNDFMQSILHTMEKEAADDSTDPFWPALHCFMVILDQLGSKVWGQLIDPVQAFQTIINSESYKNEIKNIRNSFTRTKSEPESDYGDDMITCSQIVYNYNTEKPQKDSGWKAAICPEYCPNMYEDMQTLANVLQSDIGKDLRVHPSTFLWFVPFVQSLMGLKELGVAYIVEVIHYLCSEIKDILIERLQQCDKISEFFLLILVCIVELHRNKKCLHLLWISSQEWVEAVVRCATLPARVFTWRTDKTSGPCGKGSPAGSFQASNSVQHACVQLIRSLLKEGYQIGQQALCKRYLDKLNLLLRGNLSMGWQLNIQETQELQTCLKQVIRSIKGKALSASVARGSSSNSTALPTVSMKQEKSIGDDGFRMSPHERGDLYSPSVISKESGDCQGSLFPRRKNTWEEESRDTPKSSTSWASTGGLLTDIKKEPDDSAAQEFTFPQNTLAAKLYRKVQENRNDDLVAGKYNTDNQGFKSNAQCSDFRRGRELEVREEAGPSTAGYLSAQTHLGYSSSRNCTSVQEASVNSVFQSRLILTKQGSKETSLNCSNCPKNGPGMQEKEDNNVLLLGINDNSVIKVSTEEKSGSLLKTVFKNDAGVPSSDWEQPNLNDLAKYNCKHQSSNTFCTNNISANGCFPSRSENQRDVSNPALQIRPLSVKHGSSDRLLKFSEYFKRENSSEGKKEDFAKMVSEDDTLSDSQVDRELSKLSLAAYAKSVNFPLESSQESSLHHNLSDIRRKVKGTVRSSNEGRGTRSLCDAHCLDNQVIIISDSSDEEKGVDDKEETKSKNENACPAKLLSTSNSVSDSDTKMDSESPRPPLSLDDCDSQFFEFETDEEVFSAWQDSQAYATEATQEYKQNDVSTAVDSSSDDFLNSSINEWGYDLDYLSDDTMEETASSVEKQVEDISHQKEADDKKKATNLMLQESVSKEDAKEQLEKFGDKGTAAESFTLGSRLPEPRASTSTTTLASKLALKKNTTSPPKAGAKSKLATAVRRSPKNPAVKTAQTKKPLQGTSGHPEPGRSMPAVVPPKKARQRPAPTSTAEKLGLKKGPRKAFELSQPSRESVAQLRSHGKAAGRVGAAQKLRTKLIDAQSLSVKRNKKLLACQERQFLRQMRPKRSARVKSPAGSSESRNKKGARVFVKSIEQKPRSFELASVENQREETAAPSASERKFGSLSVEGGACASKMPGPSDWNRKWEDNGVMAPVPMDSSLSSTALADDKDEFSGKSCTVLPESEMTTSKPSGCKSYESNEDDDDENLFLTQLDPVDMELCSQEESFEDTAVASKTPEEMNVAESLQQNESPATPKCKYEDCMEKVEKPGESCSKHTATSSGADHVFAKPSLPAPKARKPSTTKIFSSTSSSRNAAFSKDLEDVKKLPPPSKSKVNAAKAAVVRPPLAKVYTAIGAEPCRAPGFSSVPQPQISNNVLQSQNRQYDNALNISRGSGRGAYSSFLGAQQRDHSIFVNQVLTWTYEMFAGFSYFGTPNNLLQSVVASVPVQFQDYNDYFNTFFPLMMLNAFETLAQEWVENQKVREKSYCFTLENFSADMNTAHFTAHFREGDLARQLHPKEDDLILLVVQMEKDTFGEESGMENHVVNHVGLVTRFSRASGYTSRQQEQHTVCHLTVQTRGNLSFCIHKQVKCVVVGSLVTTHRTFKALLLLSRSPLARPIINPCYNDFCPRDLLVASGSAASYTNEYNEDQKRAIETAYAMVKQHPGLPKICLIHGPPGTGKSKTIVGLLSRVLRENTRNEKTARKKNSKMKPNRFLVCAPSNAAVDELMKKIIVAFKEKCQNKQEPLGNCGDIKLVRLGAEKAINSEVRGFSLDKQVEHRMKRKPGDSDQDIQKKKAALDQKLDLLSRQRAMNRCEKRESQMIDDEIARLAKERQQLASQQKEVRGHSQKVQTDIILESDIICCTLSTSGGSLLESAFSRQGHDPFSCVIVDEAGQSCEVETLIPLIHRCNKLVLVGDPKQLPPTVKSVKAQQYGYDQSLMARLQRLLEEQVQRNVLRSLPVVQLTVQYRMHPDICLFPSSYVYGKTLKTAKAIEENRCSSDWPFQPYLIFDVADGREERDSDSYSNPREVKLVMELIRTIKEKRKDLGVRRIGIITPYSAQKKRIQGQLDSVFRNNSPGEVDTVDAFQGREKDCIIVSCVRANSSEGLVFVLSLRFLASLQRLNVTITRARFSLFILGRLQTLMEDKNWNHLIQDAQKRGAIIRTTEKNYKKDALKILKLRPAVQPP</sequence>
<keyword evidence="5" id="KW-0378">Hydrolase</keyword>
<accession>A0A7K6A7Y0</accession>
<name>A0A7K6A7Y0_ONYCO</name>
<feature type="compositionally biased region" description="Basic and acidic residues" evidence="2">
    <location>
        <begin position="617"/>
        <end position="636"/>
    </location>
</feature>
<keyword evidence="5" id="KW-0347">Helicase</keyword>
<feature type="region of interest" description="Disordered" evidence="2">
    <location>
        <begin position="1373"/>
        <end position="1396"/>
    </location>
</feature>
<organism evidence="5 6">
    <name type="scientific">Onychorhynchus coronatus</name>
    <name type="common">Royal flycatcher</name>
    <dbReference type="NCBI Taxonomy" id="360224"/>
    <lineage>
        <taxon>Eukaryota</taxon>
        <taxon>Metazoa</taxon>
        <taxon>Chordata</taxon>
        <taxon>Craniata</taxon>
        <taxon>Vertebrata</taxon>
        <taxon>Euteleostomi</taxon>
        <taxon>Archelosauria</taxon>
        <taxon>Archosauria</taxon>
        <taxon>Dinosauria</taxon>
        <taxon>Saurischia</taxon>
        <taxon>Theropoda</taxon>
        <taxon>Coelurosauria</taxon>
        <taxon>Aves</taxon>
        <taxon>Neognathae</taxon>
        <taxon>Neoaves</taxon>
        <taxon>Telluraves</taxon>
        <taxon>Australaves</taxon>
        <taxon>Passeriformes</taxon>
        <taxon>Tyrannidae</taxon>
        <taxon>Onychorhynchus</taxon>
    </lineage>
</organism>
<feature type="compositionally biased region" description="Basic and acidic residues" evidence="2">
    <location>
        <begin position="660"/>
        <end position="670"/>
    </location>
</feature>
<keyword evidence="5" id="KW-0547">Nucleotide-binding</keyword>
<protein>
    <submittedName>
        <fullName evidence="5">SETX helicase</fullName>
    </submittedName>
</protein>
<dbReference type="Pfam" id="PF13086">
    <property type="entry name" value="AAA_11"/>
    <property type="match status" value="1"/>
</dbReference>
<feature type="compositionally biased region" description="Basic and acidic residues" evidence="2">
    <location>
        <begin position="1417"/>
        <end position="1432"/>
    </location>
</feature>
<dbReference type="FunFam" id="3.40.50.300:FF:000810">
    <property type="entry name" value="probable helicase senataxin"/>
    <property type="match status" value="1"/>
</dbReference>
<feature type="region of interest" description="Disordered" evidence="2">
    <location>
        <begin position="1581"/>
        <end position="1622"/>
    </location>
</feature>
<feature type="compositionally biased region" description="Low complexity" evidence="2">
    <location>
        <begin position="1218"/>
        <end position="1236"/>
    </location>
</feature>
<dbReference type="EMBL" id="VZRK01000377">
    <property type="protein sequence ID" value="NWU85549.1"/>
    <property type="molecule type" value="Genomic_DNA"/>
</dbReference>
<dbReference type="InterPro" id="IPR041679">
    <property type="entry name" value="DNA2/NAM7-like_C"/>
</dbReference>
<evidence type="ECO:0000313" key="5">
    <source>
        <dbReference type="EMBL" id="NWU85549.1"/>
    </source>
</evidence>
<feature type="non-terminal residue" evidence="5">
    <location>
        <position position="1"/>
    </location>
</feature>
<gene>
    <name evidence="5" type="primary">Setx</name>
    <name evidence="5" type="ORF">ONYCOR_R10152</name>
</gene>